<accession>A0ACC0YDS0</accession>
<organism evidence="1 2">
    <name type="scientific">Pistacia integerrima</name>
    <dbReference type="NCBI Taxonomy" id="434235"/>
    <lineage>
        <taxon>Eukaryota</taxon>
        <taxon>Viridiplantae</taxon>
        <taxon>Streptophyta</taxon>
        <taxon>Embryophyta</taxon>
        <taxon>Tracheophyta</taxon>
        <taxon>Spermatophyta</taxon>
        <taxon>Magnoliopsida</taxon>
        <taxon>eudicotyledons</taxon>
        <taxon>Gunneridae</taxon>
        <taxon>Pentapetalae</taxon>
        <taxon>rosids</taxon>
        <taxon>malvids</taxon>
        <taxon>Sapindales</taxon>
        <taxon>Anacardiaceae</taxon>
        <taxon>Pistacia</taxon>
    </lineage>
</organism>
<comment type="caution">
    <text evidence="1">The sequence shown here is derived from an EMBL/GenBank/DDBJ whole genome shotgun (WGS) entry which is preliminary data.</text>
</comment>
<gene>
    <name evidence="1" type="ORF">Pint_26320</name>
</gene>
<reference evidence="2" key="1">
    <citation type="journal article" date="2023" name="G3 (Bethesda)">
        <title>Genome assembly and association tests identify interacting loci associated with vigor, precocity, and sex in interspecific pistachio rootstocks.</title>
        <authorList>
            <person name="Palmer W."/>
            <person name="Jacygrad E."/>
            <person name="Sagayaradj S."/>
            <person name="Cavanaugh K."/>
            <person name="Han R."/>
            <person name="Bertier L."/>
            <person name="Beede B."/>
            <person name="Kafkas S."/>
            <person name="Golino D."/>
            <person name="Preece J."/>
            <person name="Michelmore R."/>
        </authorList>
    </citation>
    <scope>NUCLEOTIDE SEQUENCE [LARGE SCALE GENOMIC DNA]</scope>
</reference>
<evidence type="ECO:0000313" key="2">
    <source>
        <dbReference type="Proteomes" id="UP001163603"/>
    </source>
</evidence>
<sequence>MGRRKKLKKEEIAEDWCFICKDGGSLRICDYRNEGIVLSFHCVPLVTCVMNEVADAAIACRDCLKSYHPDCLGQDDSLLESKDQWACGWHFCYECKKAPKFYCLCCPSAVCGHCLCDSGFAVVRGSKGFCDNCLELVVLIEEKKDVNSNGEKIDFYAEDTIEFYFNGYWQIVKEKEGLTSEHVISAYNLLKKGKNHRSPDSYEYDEGEEDIEDFVDESQLVVSDYDDLGDTADDKKIGKRNRSKRKQSATKRKASSKKREFIGWGSKTLLDFLDSIGKDTTCELSLYDITNIVTQYCKENRLFHPERKKIIICDARLQPLLGRKSVNRNSIYNRLTAHLSEYIDHSEDESNSSLETVDECDSVVEKRTEKLSSVKKSDHKEVAAEVQKSCFASVVPKNIKLVYLRRSLVEDLAKQPETFNAKVIGSFVRVKSDPNDYLQKNSHQLVQVIDIKRTSSLKSEILLQLSNRVKELPISKLSDDDFHEDECEDLRQRVINGLLKRPTVVELDHKARSLHEDITKHWITRELVSLQNRIDRANEKGWRREYPLMVLLILNMHLLYTLAEYMDSLLLLQTPSEQARLQNEAPQVIPDENDSLKELRRILVVVLQAMDSVKLRGLS</sequence>
<keyword evidence="2" id="KW-1185">Reference proteome</keyword>
<evidence type="ECO:0000313" key="1">
    <source>
        <dbReference type="EMBL" id="KAJ0034548.1"/>
    </source>
</evidence>
<proteinExistence type="predicted"/>
<protein>
    <submittedName>
        <fullName evidence="1">Uncharacterized protein</fullName>
    </submittedName>
</protein>
<name>A0ACC0YDS0_9ROSI</name>
<dbReference type="EMBL" id="CM047742">
    <property type="protein sequence ID" value="KAJ0034548.1"/>
    <property type="molecule type" value="Genomic_DNA"/>
</dbReference>
<dbReference type="Proteomes" id="UP001163603">
    <property type="component" value="Chromosome 7"/>
</dbReference>